<feature type="region of interest" description="Disordered" evidence="1">
    <location>
        <begin position="36"/>
        <end position="59"/>
    </location>
</feature>
<sequence length="217" mass="24401">MKLVRTAQGFVQIVIIAVMALVIGAAAIYGYQKLTTKPSPSPSPTDRSIRLIEPSPSPTDETANWKVYTNKVFGYSIKYPGFWFDQGPYGGQAGYDCLENIDYGAIAEFSKTKLTDCGFVGEQLPPQEADVTIWVLNEKFPSLEKIISPNYSVTQIAGEKATKYPFTEKSELPNIQATRIYFNRGNKGYIIFLKQLDNKGTYDKLYDQILSTFRFLE</sequence>
<feature type="transmembrane region" description="Helical" evidence="2">
    <location>
        <begin position="9"/>
        <end position="31"/>
    </location>
</feature>
<keyword evidence="2" id="KW-0472">Membrane</keyword>
<evidence type="ECO:0000313" key="4">
    <source>
        <dbReference type="Proteomes" id="UP000177747"/>
    </source>
</evidence>
<dbReference type="STRING" id="1797731.A2W70_03785"/>
<gene>
    <name evidence="3" type="ORF">A2W70_03785</name>
</gene>
<dbReference type="EMBL" id="MFBU01000004">
    <property type="protein sequence ID" value="OGE07728.1"/>
    <property type="molecule type" value="Genomic_DNA"/>
</dbReference>
<evidence type="ECO:0008006" key="5">
    <source>
        <dbReference type="Google" id="ProtNLM"/>
    </source>
</evidence>
<dbReference type="AlphaFoldDB" id="A0A1F5HU74"/>
<name>A0A1F5HU74_9BACT</name>
<evidence type="ECO:0000256" key="2">
    <source>
        <dbReference type="SAM" id="Phobius"/>
    </source>
</evidence>
<protein>
    <recommendedName>
        <fullName evidence="5">PsbP C-terminal domain-containing protein</fullName>
    </recommendedName>
</protein>
<evidence type="ECO:0000313" key="3">
    <source>
        <dbReference type="EMBL" id="OGE07728.1"/>
    </source>
</evidence>
<keyword evidence="2" id="KW-1133">Transmembrane helix</keyword>
<reference evidence="3 4" key="1">
    <citation type="journal article" date="2016" name="Nat. Commun.">
        <title>Thousands of microbial genomes shed light on interconnected biogeochemical processes in an aquifer system.</title>
        <authorList>
            <person name="Anantharaman K."/>
            <person name="Brown C.T."/>
            <person name="Hug L.A."/>
            <person name="Sharon I."/>
            <person name="Castelle C.J."/>
            <person name="Probst A.J."/>
            <person name="Thomas B.C."/>
            <person name="Singh A."/>
            <person name="Wilkins M.J."/>
            <person name="Karaoz U."/>
            <person name="Brodie E.L."/>
            <person name="Williams K.H."/>
            <person name="Hubbard S.S."/>
            <person name="Banfield J.F."/>
        </authorList>
    </citation>
    <scope>NUCLEOTIDE SEQUENCE [LARGE SCALE GENOMIC DNA]</scope>
</reference>
<comment type="caution">
    <text evidence="3">The sequence shown here is derived from an EMBL/GenBank/DDBJ whole genome shotgun (WGS) entry which is preliminary data.</text>
</comment>
<proteinExistence type="predicted"/>
<organism evidence="3 4">
    <name type="scientific">Candidatus Curtissbacteria bacterium RIFCSPLOWO2_02_41_11</name>
    <dbReference type="NCBI Taxonomy" id="1797731"/>
    <lineage>
        <taxon>Bacteria</taxon>
        <taxon>Candidatus Curtissiibacteriota</taxon>
    </lineage>
</organism>
<dbReference type="Proteomes" id="UP000177747">
    <property type="component" value="Unassembled WGS sequence"/>
</dbReference>
<accession>A0A1F5HU74</accession>
<evidence type="ECO:0000256" key="1">
    <source>
        <dbReference type="SAM" id="MobiDB-lite"/>
    </source>
</evidence>
<keyword evidence="2" id="KW-0812">Transmembrane</keyword>